<organism evidence="1">
    <name type="scientific">Myoviridae sp. ctwwN25</name>
    <dbReference type="NCBI Taxonomy" id="2825209"/>
    <lineage>
        <taxon>Viruses</taxon>
        <taxon>Duplodnaviria</taxon>
        <taxon>Heunggongvirae</taxon>
        <taxon>Uroviricota</taxon>
        <taxon>Caudoviricetes</taxon>
    </lineage>
</organism>
<proteinExistence type="predicted"/>
<protein>
    <submittedName>
        <fullName evidence="1">Uncharacterized protein</fullName>
    </submittedName>
</protein>
<evidence type="ECO:0000313" key="1">
    <source>
        <dbReference type="EMBL" id="DAE08679.1"/>
    </source>
</evidence>
<reference evidence="1" key="1">
    <citation type="journal article" date="2021" name="Proc. Natl. Acad. Sci. U.S.A.">
        <title>A Catalog of Tens of Thousands of Viruses from Human Metagenomes Reveals Hidden Associations with Chronic Diseases.</title>
        <authorList>
            <person name="Tisza M.J."/>
            <person name="Buck C.B."/>
        </authorList>
    </citation>
    <scope>NUCLEOTIDE SEQUENCE</scope>
    <source>
        <strain evidence="1">CtwwN25</strain>
    </source>
</reference>
<dbReference type="EMBL" id="BK015472">
    <property type="protein sequence ID" value="DAE08679.1"/>
    <property type="molecule type" value="Genomic_DNA"/>
</dbReference>
<accession>A0A8S5PND3</accession>
<sequence length="40" mass="4457">MECNAYPSLGATQYSPKGLFRSAASPSSAHPYLSYTFLWR</sequence>
<name>A0A8S5PND3_9CAUD</name>